<dbReference type="RefSeq" id="WP_151621141.1">
    <property type="nucleotide sequence ID" value="NZ_WBXO01000010.1"/>
</dbReference>
<evidence type="ECO:0000313" key="3">
    <source>
        <dbReference type="EMBL" id="KAB2951687.1"/>
    </source>
</evidence>
<organism evidence="3 4">
    <name type="scientific">Heliorestis acidaminivorans</name>
    <dbReference type="NCBI Taxonomy" id="553427"/>
    <lineage>
        <taxon>Bacteria</taxon>
        <taxon>Bacillati</taxon>
        <taxon>Bacillota</taxon>
        <taxon>Clostridia</taxon>
        <taxon>Eubacteriales</taxon>
        <taxon>Heliobacteriaceae</taxon>
        <taxon>Heliorestis</taxon>
    </lineage>
</organism>
<feature type="transmembrane region" description="Helical" evidence="2">
    <location>
        <begin position="20"/>
        <end position="39"/>
    </location>
</feature>
<dbReference type="AlphaFoldDB" id="A0A6I0EP71"/>
<dbReference type="Gene3D" id="3.90.320.10">
    <property type="match status" value="1"/>
</dbReference>
<gene>
    <name evidence="3" type="ORF">F9B85_11705</name>
</gene>
<keyword evidence="2" id="KW-1133">Transmembrane helix</keyword>
<evidence type="ECO:0000256" key="1">
    <source>
        <dbReference type="ARBA" id="ARBA00022801"/>
    </source>
</evidence>
<accession>A0A6I0EP71</accession>
<keyword evidence="1" id="KW-0378">Hydrolase</keyword>
<sequence length="158" mass="18330">MPELFTVALVTLEEEQTMVLLLALLILAMLFGAFVFSWLRKLYQRWLILWRQQRGKRGETKAVKVLSSKGYTVIEAQPVGTMTLRVDGRANTIKVRADYLVSRQGKKYIAEVKTGQVAPRPTFADTRRQLLEYYYVYQVDGILLVDMTAERIHRIEFL</sequence>
<evidence type="ECO:0000256" key="2">
    <source>
        <dbReference type="SAM" id="Phobius"/>
    </source>
</evidence>
<dbReference type="Proteomes" id="UP000468766">
    <property type="component" value="Unassembled WGS sequence"/>
</dbReference>
<protein>
    <recommendedName>
        <fullName evidence="5">PD-(D/E)XK endonuclease-like domain-containing protein</fullName>
    </recommendedName>
</protein>
<keyword evidence="4" id="KW-1185">Reference proteome</keyword>
<dbReference type="EMBL" id="WBXO01000010">
    <property type="protein sequence ID" value="KAB2951687.1"/>
    <property type="molecule type" value="Genomic_DNA"/>
</dbReference>
<evidence type="ECO:0008006" key="5">
    <source>
        <dbReference type="Google" id="ProtNLM"/>
    </source>
</evidence>
<dbReference type="OrthoDB" id="2082218at2"/>
<dbReference type="GO" id="GO:0016787">
    <property type="term" value="F:hydrolase activity"/>
    <property type="evidence" value="ECO:0007669"/>
    <property type="project" value="UniProtKB-KW"/>
</dbReference>
<evidence type="ECO:0000313" key="4">
    <source>
        <dbReference type="Proteomes" id="UP000468766"/>
    </source>
</evidence>
<dbReference type="InterPro" id="IPR011604">
    <property type="entry name" value="PDDEXK-like_dom_sf"/>
</dbReference>
<keyword evidence="2" id="KW-0812">Transmembrane</keyword>
<comment type="caution">
    <text evidence="3">The sequence shown here is derived from an EMBL/GenBank/DDBJ whole genome shotgun (WGS) entry which is preliminary data.</text>
</comment>
<name>A0A6I0EP71_9FIRM</name>
<proteinExistence type="predicted"/>
<keyword evidence="2" id="KW-0472">Membrane</keyword>
<reference evidence="3 4" key="1">
    <citation type="submission" date="2019-10" db="EMBL/GenBank/DDBJ databases">
        <title>Whole-genome sequence of the extremophile Heliorestis acidaminivorans DSM 24790.</title>
        <authorList>
            <person name="Kyndt J.A."/>
            <person name="Meyer T.E."/>
        </authorList>
    </citation>
    <scope>NUCLEOTIDE SEQUENCE [LARGE SCALE GENOMIC DNA]</scope>
    <source>
        <strain evidence="3 4">DSM 24790</strain>
    </source>
</reference>